<sequence length="588" mass="63725">MIIARLSYMDPNQPIVPPTSQLPKFLSNSKSLLTVIGLLIILPVLVVAVESVQRIFPKAAEVLVPEKVLLSSNSYPFTSGMEIPLGSTLPAYFSAQAIDSNGNNITSSITYVWGISSTDSVGNLQPDPNLPIATFTPSKNIGLGNIWVRAYNSYGTAMTSLKVCVGLPCQSTPVAYDPYSLTDVDKKSWSWKYILEIVPLGLIPPRTPTTFEPAGTISRVEMSQFLYNTYRYLKGSDAPIVSVPFTDISNLSQNQRNIIARVYGLGLTAGTSATTFSPDMLVDRAQTAVFLVKLYRLITNIDPPLVAIPFTDLTDPEIAYSQNWVPKIYGLKITAGISATEYGPKLKVTREQMAAFISNTLKVISNYPSPTPTSIPTSTPTPTLVPKIPYPTSEPACIQKGPTVAFSPSDQSQTAGSTLNYTYSITNNDYPSCPPVVISSFGSHNLPIGWNVTFSPTQLTLNPGQKAIVTASYTSNKASIPGYYYVYIDPFSTSPEYSYNLIGKYAKYTVVSNLPSTTAPASTPPPPILDTLPQTPPAPSVTQENTPNAIPATITPQETPVPVNIFTQTIEIVKNTLKQIVDFFTPAR</sequence>
<keyword evidence="1" id="KW-1133">Transmembrane helix</keyword>
<keyword evidence="3" id="KW-0255">Endonuclease</keyword>
<evidence type="ECO:0000313" key="4">
    <source>
        <dbReference type="Proteomes" id="UP000034562"/>
    </source>
</evidence>
<dbReference type="Pfam" id="PF00395">
    <property type="entry name" value="SLH"/>
    <property type="match status" value="3"/>
</dbReference>
<dbReference type="Proteomes" id="UP000034562">
    <property type="component" value="Unassembled WGS sequence"/>
</dbReference>
<dbReference type="GO" id="GO:0004527">
    <property type="term" value="F:exonuclease activity"/>
    <property type="evidence" value="ECO:0007669"/>
    <property type="project" value="UniProtKB-KW"/>
</dbReference>
<protein>
    <submittedName>
        <fullName evidence="3">Endonuclease/exonuclease/phosphatase</fullName>
    </submittedName>
</protein>
<name>A0A0G0T5J6_9BACT</name>
<reference evidence="3 4" key="1">
    <citation type="journal article" date="2015" name="Nature">
        <title>rRNA introns, odd ribosomes, and small enigmatic genomes across a large radiation of phyla.</title>
        <authorList>
            <person name="Brown C.T."/>
            <person name="Hug L.A."/>
            <person name="Thomas B.C."/>
            <person name="Sharon I."/>
            <person name="Castelle C.J."/>
            <person name="Singh A."/>
            <person name="Wilkins M.J."/>
            <person name="Williams K.H."/>
            <person name="Banfield J.F."/>
        </authorList>
    </citation>
    <scope>NUCLEOTIDE SEQUENCE [LARGE SCALE GENOMIC DNA]</scope>
</reference>
<keyword evidence="1" id="KW-0812">Transmembrane</keyword>
<keyword evidence="3" id="KW-0378">Hydrolase</keyword>
<dbReference type="AlphaFoldDB" id="A0A0G0T5J6"/>
<organism evidence="3 4">
    <name type="scientific">Candidatus Woesebacteria bacterium GW2011_GWA2_40_7b</name>
    <dbReference type="NCBI Taxonomy" id="1618563"/>
    <lineage>
        <taxon>Bacteria</taxon>
        <taxon>Candidatus Woeseibacteriota</taxon>
    </lineage>
</organism>
<proteinExistence type="predicted"/>
<feature type="transmembrane region" description="Helical" evidence="1">
    <location>
        <begin position="31"/>
        <end position="49"/>
    </location>
</feature>
<evidence type="ECO:0000313" key="3">
    <source>
        <dbReference type="EMBL" id="KKR70001.1"/>
    </source>
</evidence>
<dbReference type="EMBL" id="LBZK01000032">
    <property type="protein sequence ID" value="KKR70001.1"/>
    <property type="molecule type" value="Genomic_DNA"/>
</dbReference>
<comment type="caution">
    <text evidence="3">The sequence shown here is derived from an EMBL/GenBank/DDBJ whole genome shotgun (WGS) entry which is preliminary data.</text>
</comment>
<evidence type="ECO:0000259" key="2">
    <source>
        <dbReference type="PROSITE" id="PS51272"/>
    </source>
</evidence>
<evidence type="ECO:0000256" key="1">
    <source>
        <dbReference type="SAM" id="Phobius"/>
    </source>
</evidence>
<keyword evidence="1" id="KW-0472">Membrane</keyword>
<keyword evidence="3" id="KW-0269">Exonuclease</keyword>
<dbReference type="InterPro" id="IPR001119">
    <property type="entry name" value="SLH_dom"/>
</dbReference>
<feature type="domain" description="SLH" evidence="2">
    <location>
        <begin position="177"/>
        <end position="240"/>
    </location>
</feature>
<keyword evidence="3" id="KW-0540">Nuclease</keyword>
<dbReference type="STRING" id="1618563.UU12_C0032G0002"/>
<gene>
    <name evidence="3" type="ORF">UU12_C0032G0002</name>
</gene>
<accession>A0A0G0T5J6</accession>
<feature type="domain" description="SLH" evidence="2">
    <location>
        <begin position="307"/>
        <end position="371"/>
    </location>
</feature>
<dbReference type="GO" id="GO:0004519">
    <property type="term" value="F:endonuclease activity"/>
    <property type="evidence" value="ECO:0007669"/>
    <property type="project" value="UniProtKB-KW"/>
</dbReference>
<dbReference type="PROSITE" id="PS51272">
    <property type="entry name" value="SLH"/>
    <property type="match status" value="3"/>
</dbReference>
<feature type="domain" description="SLH" evidence="2">
    <location>
        <begin position="241"/>
        <end position="305"/>
    </location>
</feature>